<dbReference type="Proteomes" id="UP001285441">
    <property type="component" value="Unassembled WGS sequence"/>
</dbReference>
<feature type="coiled-coil region" evidence="1">
    <location>
        <begin position="216"/>
        <end position="250"/>
    </location>
</feature>
<comment type="caution">
    <text evidence="3">The sequence shown here is derived from an EMBL/GenBank/DDBJ whole genome shotgun (WGS) entry which is preliminary data.</text>
</comment>
<dbReference type="PANTHER" id="PTHR34707">
    <property type="entry name" value="VIMENTIN-TYPE INTERMEDIATE FILAMENT-ASSOCIATED COILED-COIL PROTEIN"/>
    <property type="match status" value="1"/>
</dbReference>
<feature type="region of interest" description="Disordered" evidence="2">
    <location>
        <begin position="623"/>
        <end position="685"/>
    </location>
</feature>
<feature type="region of interest" description="Disordered" evidence="2">
    <location>
        <begin position="14"/>
        <end position="62"/>
    </location>
</feature>
<keyword evidence="4" id="KW-1185">Reference proteome</keyword>
<dbReference type="PANTHER" id="PTHR34707:SF1">
    <property type="entry name" value="VIMENTIN-TYPE INTERMEDIATE FILAMENT-ASSOCIATED COILED-COIL PROTEIN"/>
    <property type="match status" value="1"/>
</dbReference>
<name>A0AAE0NTA7_9PEZI</name>
<feature type="coiled-coil region" evidence="1">
    <location>
        <begin position="76"/>
        <end position="187"/>
    </location>
</feature>
<evidence type="ECO:0000256" key="2">
    <source>
        <dbReference type="SAM" id="MobiDB-lite"/>
    </source>
</evidence>
<keyword evidence="1" id="KW-0175">Coiled coil</keyword>
<dbReference type="EMBL" id="JAULSW010000003">
    <property type="protein sequence ID" value="KAK3387297.1"/>
    <property type="molecule type" value="Genomic_DNA"/>
</dbReference>
<evidence type="ECO:0000313" key="4">
    <source>
        <dbReference type="Proteomes" id="UP001285441"/>
    </source>
</evidence>
<proteinExistence type="predicted"/>
<evidence type="ECO:0000256" key="1">
    <source>
        <dbReference type="SAM" id="Coils"/>
    </source>
</evidence>
<reference evidence="3" key="1">
    <citation type="journal article" date="2023" name="Mol. Phylogenet. Evol.">
        <title>Genome-scale phylogeny and comparative genomics of the fungal order Sordariales.</title>
        <authorList>
            <person name="Hensen N."/>
            <person name="Bonometti L."/>
            <person name="Westerberg I."/>
            <person name="Brannstrom I.O."/>
            <person name="Guillou S."/>
            <person name="Cros-Aarteil S."/>
            <person name="Calhoun S."/>
            <person name="Haridas S."/>
            <person name="Kuo A."/>
            <person name="Mondo S."/>
            <person name="Pangilinan J."/>
            <person name="Riley R."/>
            <person name="LaButti K."/>
            <person name="Andreopoulos B."/>
            <person name="Lipzen A."/>
            <person name="Chen C."/>
            <person name="Yan M."/>
            <person name="Daum C."/>
            <person name="Ng V."/>
            <person name="Clum A."/>
            <person name="Steindorff A."/>
            <person name="Ohm R.A."/>
            <person name="Martin F."/>
            <person name="Silar P."/>
            <person name="Natvig D.O."/>
            <person name="Lalanne C."/>
            <person name="Gautier V."/>
            <person name="Ament-Velasquez S.L."/>
            <person name="Kruys A."/>
            <person name="Hutchinson M.I."/>
            <person name="Powell A.J."/>
            <person name="Barry K."/>
            <person name="Miller A.N."/>
            <person name="Grigoriev I.V."/>
            <person name="Debuchy R."/>
            <person name="Gladieux P."/>
            <person name="Hiltunen Thoren M."/>
            <person name="Johannesson H."/>
        </authorList>
    </citation>
    <scope>NUCLEOTIDE SEQUENCE</scope>
    <source>
        <strain evidence="3">CBS 232.78</strain>
    </source>
</reference>
<dbReference type="AlphaFoldDB" id="A0AAE0NTA7"/>
<gene>
    <name evidence="3" type="ORF">B0H63DRAFT_558848</name>
</gene>
<protein>
    <submittedName>
        <fullName evidence="3">Uncharacterized protein</fullName>
    </submittedName>
</protein>
<feature type="compositionally biased region" description="Polar residues" evidence="2">
    <location>
        <begin position="411"/>
        <end position="420"/>
    </location>
</feature>
<feature type="region of interest" description="Disordered" evidence="2">
    <location>
        <begin position="387"/>
        <end position="596"/>
    </location>
</feature>
<sequence>MSLYTPDHVIWLSSPPFHRPNDAEGSALGNSKYEPNRVDIPAPPNRSHEATQVAGPGDSADDYPKTWRVEKVFHDLDLIRKEAKLKDEELEQLRRKSARDYADIKTINQLGRELARKDKEIDDLLHEAKSKDDQLNRLRLEVRVKKDEAEQLHRETLELLEDLRTQADRKDREIHSLNTELECVRSQLDTRNDDVRALGQKVDHLQEEEDFRLLELAQLRHEASQKHAELKDARKDLEIAREQLAAQEKSVAEMKPQVQHVASMAARLRHLSADLAYAKVQVSSREKKLETMRQKIQAVLRQGDDVDRQQRQQLQPSIATTAWDNLYGPAVADETDAEVAFLFLPRWKSFTSERRKDVLQVLRTIQNAIGDGTELTDPFTANTVAIEDTIPSPPTAGSSAEQEVEEEERMGSTNQPSPGLTENPPPQQQAALESNHYEDDGFGAWSPLSSATLDHADASACSISSPRENIPNPGSKFDVVDEHEPEHENEKKDNEDMLDDCPWSPILAGEESSTHQQDPHRRASSSCSEEDEEEEGEVRFGDVFDYLVEDKDDDTGGDDMRGAIQRIPGLRKRKRTITAEDNPRPSEQEGKDFAGGEDKWIEMMRSRVASPLGWNSDCLGWHSEDVEEEGEEEGKIRSPSRPPAKRRHYGPVEPSMLSGDWDAEEDDHPDTLDNNRPYTAPPSDHASQFLAAAPAQFAGLPPPPPPPPRPPFVEVSYTGCNKLVAPELDYFSDDDDDDDDERKNKMEIDPFIKREMTPRRNEIRGGGPAPVSFIFGNTGSGSGYTRGNDRNTGLNHLPPILWGPEIRRNWNNVTPLGDGNRYYHH</sequence>
<dbReference type="GO" id="GO:0045098">
    <property type="term" value="C:type III intermediate filament"/>
    <property type="evidence" value="ECO:0007669"/>
    <property type="project" value="TreeGrafter"/>
</dbReference>
<accession>A0AAE0NTA7</accession>
<reference evidence="3" key="2">
    <citation type="submission" date="2023-06" db="EMBL/GenBank/DDBJ databases">
        <authorList>
            <consortium name="Lawrence Berkeley National Laboratory"/>
            <person name="Haridas S."/>
            <person name="Hensen N."/>
            <person name="Bonometti L."/>
            <person name="Westerberg I."/>
            <person name="Brannstrom I.O."/>
            <person name="Guillou S."/>
            <person name="Cros-Aarteil S."/>
            <person name="Calhoun S."/>
            <person name="Kuo A."/>
            <person name="Mondo S."/>
            <person name="Pangilinan J."/>
            <person name="Riley R."/>
            <person name="LaButti K."/>
            <person name="Andreopoulos B."/>
            <person name="Lipzen A."/>
            <person name="Chen C."/>
            <person name="Yanf M."/>
            <person name="Daum C."/>
            <person name="Ng V."/>
            <person name="Clum A."/>
            <person name="Steindorff A."/>
            <person name="Ohm R."/>
            <person name="Martin F."/>
            <person name="Silar P."/>
            <person name="Natvig D."/>
            <person name="Lalanne C."/>
            <person name="Gautier V."/>
            <person name="Ament-velasquez S.L."/>
            <person name="Kruys A."/>
            <person name="Hutchinson M.I."/>
            <person name="Powell A.J."/>
            <person name="Barry K."/>
            <person name="Miller A.N."/>
            <person name="Grigoriev I.V."/>
            <person name="Debuchy R."/>
            <person name="Gladieux P."/>
            <person name="Thoren M.H."/>
            <person name="Johannesson H."/>
        </authorList>
    </citation>
    <scope>NUCLEOTIDE SEQUENCE</scope>
    <source>
        <strain evidence="3">CBS 232.78</strain>
    </source>
</reference>
<organism evidence="3 4">
    <name type="scientific">Podospora didyma</name>
    <dbReference type="NCBI Taxonomy" id="330526"/>
    <lineage>
        <taxon>Eukaryota</taxon>
        <taxon>Fungi</taxon>
        <taxon>Dikarya</taxon>
        <taxon>Ascomycota</taxon>
        <taxon>Pezizomycotina</taxon>
        <taxon>Sordariomycetes</taxon>
        <taxon>Sordariomycetidae</taxon>
        <taxon>Sordariales</taxon>
        <taxon>Podosporaceae</taxon>
        <taxon>Podospora</taxon>
    </lineage>
</organism>
<evidence type="ECO:0000313" key="3">
    <source>
        <dbReference type="EMBL" id="KAK3387297.1"/>
    </source>
</evidence>
<feature type="compositionally biased region" description="Basic and acidic residues" evidence="2">
    <location>
        <begin position="577"/>
        <end position="596"/>
    </location>
</feature>
<feature type="compositionally biased region" description="Basic and acidic residues" evidence="2">
    <location>
        <begin position="478"/>
        <end position="495"/>
    </location>
</feature>